<proteinExistence type="evidence at transcript level"/>
<keyword evidence="1" id="KW-1133">Transmembrane helix</keyword>
<dbReference type="EMBL" id="BT065593">
    <property type="protein sequence ID" value="ACN31469.1"/>
    <property type="molecule type" value="mRNA"/>
</dbReference>
<evidence type="ECO:0000313" key="2">
    <source>
        <dbReference type="EMBL" id="ACN31469.1"/>
    </source>
</evidence>
<keyword evidence="1" id="KW-0472">Membrane</keyword>
<name>C0PBC4_MAIZE</name>
<feature type="transmembrane region" description="Helical" evidence="1">
    <location>
        <begin position="6"/>
        <end position="31"/>
    </location>
</feature>
<protein>
    <submittedName>
        <fullName evidence="2">Uncharacterized protein</fullName>
    </submittedName>
</protein>
<reference evidence="2" key="2">
    <citation type="submission" date="2012-06" db="EMBL/GenBank/DDBJ databases">
        <authorList>
            <person name="Yu Y."/>
            <person name="Currie J."/>
            <person name="Lomeli R."/>
            <person name="Angelova A."/>
            <person name="Collura K."/>
            <person name="Wissotski M."/>
            <person name="Campos D."/>
            <person name="Kudrna D."/>
            <person name="Golser W."/>
            <person name="Ashely E."/>
            <person name="Descour A."/>
            <person name="Fernandes J."/>
            <person name="Soderlund C."/>
            <person name="Walbot V."/>
        </authorList>
    </citation>
    <scope>NUCLEOTIDE SEQUENCE</scope>
    <source>
        <strain evidence="2">B73</strain>
    </source>
</reference>
<keyword evidence="1" id="KW-0812">Transmembrane</keyword>
<sequence length="59" mass="7251">MYYTQFITIALIYVRWSPFFFSFSLSFELAVPKRFHRSLTQYKEKRTLGNFGSWAIRFR</sequence>
<accession>C0PBC4</accession>
<reference evidence="2" key="1">
    <citation type="journal article" date="2009" name="PLoS Genet.">
        <title>Sequencing, mapping, and analysis of 27,455 maize full-length cDNAs.</title>
        <authorList>
            <person name="Soderlund C."/>
            <person name="Descour A."/>
            <person name="Kudrna D."/>
            <person name="Bomhoff M."/>
            <person name="Boyd L."/>
            <person name="Currie J."/>
            <person name="Angelova A."/>
            <person name="Collura K."/>
            <person name="Wissotski M."/>
            <person name="Ashley E."/>
            <person name="Morrow D."/>
            <person name="Fernandes J."/>
            <person name="Walbot V."/>
            <person name="Yu Y."/>
        </authorList>
    </citation>
    <scope>NUCLEOTIDE SEQUENCE</scope>
    <source>
        <strain evidence="2">B73</strain>
    </source>
</reference>
<organism evidence="2">
    <name type="scientific">Zea mays</name>
    <name type="common">Maize</name>
    <dbReference type="NCBI Taxonomy" id="4577"/>
    <lineage>
        <taxon>Eukaryota</taxon>
        <taxon>Viridiplantae</taxon>
        <taxon>Streptophyta</taxon>
        <taxon>Embryophyta</taxon>
        <taxon>Tracheophyta</taxon>
        <taxon>Spermatophyta</taxon>
        <taxon>Magnoliopsida</taxon>
        <taxon>Liliopsida</taxon>
        <taxon>Poales</taxon>
        <taxon>Poaceae</taxon>
        <taxon>PACMAD clade</taxon>
        <taxon>Panicoideae</taxon>
        <taxon>Andropogonodae</taxon>
        <taxon>Andropogoneae</taxon>
        <taxon>Tripsacinae</taxon>
        <taxon>Zea</taxon>
    </lineage>
</organism>
<evidence type="ECO:0000256" key="1">
    <source>
        <dbReference type="SAM" id="Phobius"/>
    </source>
</evidence>
<dbReference type="AlphaFoldDB" id="C0PBC4"/>